<dbReference type="KEGG" id="ccha:ELD05_02425"/>
<evidence type="ECO:0000313" key="9">
    <source>
        <dbReference type="EMBL" id="AZT89611.1"/>
    </source>
</evidence>
<dbReference type="Proteomes" id="UP000282930">
    <property type="component" value="Chromosome"/>
</dbReference>
<dbReference type="CDD" id="cd06261">
    <property type="entry name" value="TM_PBP2"/>
    <property type="match status" value="1"/>
</dbReference>
<evidence type="ECO:0000256" key="6">
    <source>
        <dbReference type="ARBA" id="ARBA00023136"/>
    </source>
</evidence>
<evidence type="ECO:0000256" key="2">
    <source>
        <dbReference type="ARBA" id="ARBA00022448"/>
    </source>
</evidence>
<keyword evidence="3" id="KW-1003">Cell membrane</keyword>
<dbReference type="InterPro" id="IPR035906">
    <property type="entry name" value="MetI-like_sf"/>
</dbReference>
<dbReference type="SUPFAM" id="SSF161098">
    <property type="entry name" value="MetI-like"/>
    <property type="match status" value="1"/>
</dbReference>
<evidence type="ECO:0000256" key="4">
    <source>
        <dbReference type="ARBA" id="ARBA00022692"/>
    </source>
</evidence>
<dbReference type="InterPro" id="IPR000515">
    <property type="entry name" value="MetI-like"/>
</dbReference>
<accession>A0A3T0D2V0</accession>
<evidence type="ECO:0000256" key="3">
    <source>
        <dbReference type="ARBA" id="ARBA00022475"/>
    </source>
</evidence>
<reference evidence="9 10" key="1">
    <citation type="submission" date="2018-12" db="EMBL/GenBank/DDBJ databases">
        <title>Genome sequence from the cellulolytic species, Caldicellulosiruptor changbaiensis.</title>
        <authorList>
            <person name="Blumer-Schuette S.E."/>
            <person name="Mendoza C."/>
        </authorList>
    </citation>
    <scope>NUCLEOTIDE SEQUENCE [LARGE SCALE GENOMIC DNA]</scope>
    <source>
        <strain evidence="9 10">CBS-Z</strain>
    </source>
</reference>
<dbReference type="Pfam" id="PF00528">
    <property type="entry name" value="BPD_transp_1"/>
    <property type="match status" value="1"/>
</dbReference>
<dbReference type="Gene3D" id="1.10.3720.10">
    <property type="entry name" value="MetI-like"/>
    <property type="match status" value="1"/>
</dbReference>
<comment type="similarity">
    <text evidence="7">Belongs to the binding-protein-dependent transport system permease family.</text>
</comment>
<keyword evidence="5 7" id="KW-1133">Transmembrane helix</keyword>
<dbReference type="AlphaFoldDB" id="A0A3T0D2V0"/>
<comment type="subcellular location">
    <subcellularLocation>
        <location evidence="1 7">Cell membrane</location>
        <topology evidence="1 7">Multi-pass membrane protein</topology>
    </subcellularLocation>
</comment>
<evidence type="ECO:0000256" key="1">
    <source>
        <dbReference type="ARBA" id="ARBA00004651"/>
    </source>
</evidence>
<gene>
    <name evidence="9" type="ORF">ELD05_02425</name>
</gene>
<evidence type="ECO:0000313" key="10">
    <source>
        <dbReference type="Proteomes" id="UP000282930"/>
    </source>
</evidence>
<keyword evidence="10" id="KW-1185">Reference proteome</keyword>
<dbReference type="GO" id="GO:0055085">
    <property type="term" value="P:transmembrane transport"/>
    <property type="evidence" value="ECO:0007669"/>
    <property type="project" value="InterPro"/>
</dbReference>
<proteinExistence type="inferred from homology"/>
<feature type="transmembrane region" description="Helical" evidence="7">
    <location>
        <begin position="264"/>
        <end position="283"/>
    </location>
</feature>
<dbReference type="PANTHER" id="PTHR30193:SF37">
    <property type="entry name" value="INNER MEMBRANE ABC TRANSPORTER PERMEASE PROTEIN YCJO"/>
    <property type="match status" value="1"/>
</dbReference>
<dbReference type="EMBL" id="CP034791">
    <property type="protein sequence ID" value="AZT89611.1"/>
    <property type="molecule type" value="Genomic_DNA"/>
</dbReference>
<keyword evidence="6 7" id="KW-0472">Membrane</keyword>
<dbReference type="PANTHER" id="PTHR30193">
    <property type="entry name" value="ABC TRANSPORTER PERMEASE PROTEIN"/>
    <property type="match status" value="1"/>
</dbReference>
<feature type="transmembrane region" description="Helical" evidence="7">
    <location>
        <begin position="154"/>
        <end position="179"/>
    </location>
</feature>
<feature type="transmembrane region" description="Helical" evidence="7">
    <location>
        <begin position="12"/>
        <end position="32"/>
    </location>
</feature>
<feature type="transmembrane region" description="Helical" evidence="7">
    <location>
        <begin position="200"/>
        <end position="220"/>
    </location>
</feature>
<evidence type="ECO:0000259" key="8">
    <source>
        <dbReference type="PROSITE" id="PS50928"/>
    </source>
</evidence>
<dbReference type="GO" id="GO:0005886">
    <property type="term" value="C:plasma membrane"/>
    <property type="evidence" value="ECO:0007669"/>
    <property type="project" value="UniProtKB-SubCell"/>
</dbReference>
<keyword evidence="4 7" id="KW-0812">Transmembrane</keyword>
<feature type="transmembrane region" description="Helical" evidence="7">
    <location>
        <begin position="106"/>
        <end position="126"/>
    </location>
</feature>
<dbReference type="InterPro" id="IPR051393">
    <property type="entry name" value="ABC_transporter_permease"/>
</dbReference>
<dbReference type="PROSITE" id="PS50928">
    <property type="entry name" value="ABC_TM1"/>
    <property type="match status" value="1"/>
</dbReference>
<keyword evidence="2 7" id="KW-0813">Transport</keyword>
<feature type="domain" description="ABC transmembrane type-1" evidence="8">
    <location>
        <begin position="69"/>
        <end position="280"/>
    </location>
</feature>
<protein>
    <submittedName>
        <fullName evidence="9">Sugar ABC transporter permease</fullName>
    </submittedName>
</protein>
<dbReference type="RefSeq" id="WP_127351222.1">
    <property type="nucleotide sequence ID" value="NZ_CP034791.1"/>
</dbReference>
<organism evidence="9 10">
    <name type="scientific">Caldicellulosiruptor changbaiensis</name>
    <dbReference type="NCBI Taxonomy" id="1222016"/>
    <lineage>
        <taxon>Bacteria</taxon>
        <taxon>Bacillati</taxon>
        <taxon>Bacillota</taxon>
        <taxon>Bacillota incertae sedis</taxon>
        <taxon>Caldicellulosiruptorales</taxon>
        <taxon>Caldicellulosiruptoraceae</taxon>
        <taxon>Caldicellulosiruptor</taxon>
    </lineage>
</organism>
<evidence type="ECO:0000256" key="7">
    <source>
        <dbReference type="RuleBase" id="RU363032"/>
    </source>
</evidence>
<name>A0A3T0D2V0_9FIRM</name>
<evidence type="ECO:0000256" key="5">
    <source>
        <dbReference type="ARBA" id="ARBA00022989"/>
    </source>
</evidence>
<sequence length="291" mass="32471">MKNKAKNVVNYIIFTGITTMVFLTVVIIPFLYGVYLTLTDWNGIEATKKYVGIRNYISILNDSTFLYSFTLTLKYVFFSVLFINLIAFLLAYLLTSGIKGQNVFRIALFTPNLIGGIVLGFIWQFIFNNTLPYIGQKIGLGLISNSWLASPQKAFWALVIVTVWQYSGYMMMIYIAGLVGIPQDIIEASTIDGAGQLTRITKIILPLLAPSFTVSVFLSLQRSFMVYDLNLALTKGGPFRSTELVSMHVYSEAFLSQNYGIGQAKAIILFITVAIITSIQVYLSKKAEVEA</sequence>
<feature type="transmembrane region" description="Helical" evidence="7">
    <location>
        <begin position="75"/>
        <end position="94"/>
    </location>
</feature>